<organism evidence="2 3">
    <name type="scientific">Didymella heteroderae</name>
    <dbReference type="NCBI Taxonomy" id="1769908"/>
    <lineage>
        <taxon>Eukaryota</taxon>
        <taxon>Fungi</taxon>
        <taxon>Dikarya</taxon>
        <taxon>Ascomycota</taxon>
        <taxon>Pezizomycotina</taxon>
        <taxon>Dothideomycetes</taxon>
        <taxon>Pleosporomycetidae</taxon>
        <taxon>Pleosporales</taxon>
        <taxon>Pleosporineae</taxon>
        <taxon>Didymellaceae</taxon>
        <taxon>Didymella</taxon>
    </lineage>
</organism>
<dbReference type="Pfam" id="PF00300">
    <property type="entry name" value="His_Phos_1"/>
    <property type="match status" value="2"/>
</dbReference>
<keyword evidence="3" id="KW-1185">Reference proteome</keyword>
<dbReference type="AlphaFoldDB" id="A0A9P5C5F1"/>
<dbReference type="PANTHER" id="PTHR48100:SF15">
    <property type="entry name" value="SEDOHEPTULOSE 1,7-BISPHOSPHATASE"/>
    <property type="match status" value="1"/>
</dbReference>
<dbReference type="Gene3D" id="3.40.50.1240">
    <property type="entry name" value="Phosphoglycerate mutase-like"/>
    <property type="match status" value="1"/>
</dbReference>
<dbReference type="InterPro" id="IPR013078">
    <property type="entry name" value="His_Pase_superF_clade-1"/>
</dbReference>
<dbReference type="InterPro" id="IPR029033">
    <property type="entry name" value="His_PPase_superfam"/>
</dbReference>
<reference evidence="2" key="1">
    <citation type="submission" date="2019-04" db="EMBL/GenBank/DDBJ databases">
        <title>Sequencing of skin fungus with MAO and IRED activity.</title>
        <authorList>
            <person name="Marsaioli A.J."/>
            <person name="Bonatto J.M.C."/>
            <person name="Reis Junior O."/>
        </authorList>
    </citation>
    <scope>NUCLEOTIDE SEQUENCE</scope>
    <source>
        <strain evidence="2">28M1</strain>
    </source>
</reference>
<dbReference type="PANTHER" id="PTHR48100">
    <property type="entry name" value="BROAD-SPECIFICITY PHOSPHATASE YOR283W-RELATED"/>
    <property type="match status" value="1"/>
</dbReference>
<dbReference type="InterPro" id="IPR050275">
    <property type="entry name" value="PGM_Phosphatase"/>
</dbReference>
<dbReference type="Proteomes" id="UP000758155">
    <property type="component" value="Unassembled WGS sequence"/>
</dbReference>
<dbReference type="GO" id="GO:0046390">
    <property type="term" value="P:ribose phosphate biosynthetic process"/>
    <property type="evidence" value="ECO:0007669"/>
    <property type="project" value="TreeGrafter"/>
</dbReference>
<dbReference type="EMBL" id="SWKV01000001">
    <property type="protein sequence ID" value="KAF3048156.1"/>
    <property type="molecule type" value="Genomic_DNA"/>
</dbReference>
<evidence type="ECO:0000313" key="2">
    <source>
        <dbReference type="EMBL" id="KAF3048156.1"/>
    </source>
</evidence>
<comment type="caution">
    <text evidence="2">The sequence shown here is derived from an EMBL/GenBank/DDBJ whole genome shotgun (WGS) entry which is preliminary data.</text>
</comment>
<dbReference type="PIRSF" id="PIRSF000709">
    <property type="entry name" value="6PFK_2-Ptase"/>
    <property type="match status" value="1"/>
</dbReference>
<evidence type="ECO:0000256" key="1">
    <source>
        <dbReference type="PIRSR" id="PIRSR613078-2"/>
    </source>
</evidence>
<dbReference type="SUPFAM" id="SSF53254">
    <property type="entry name" value="Phosphoglycerate mutase-like"/>
    <property type="match status" value="1"/>
</dbReference>
<dbReference type="GO" id="GO:0050278">
    <property type="term" value="F:sedoheptulose-bisphosphatase activity"/>
    <property type="evidence" value="ECO:0007669"/>
    <property type="project" value="TreeGrafter"/>
</dbReference>
<evidence type="ECO:0000313" key="3">
    <source>
        <dbReference type="Proteomes" id="UP000758155"/>
    </source>
</evidence>
<name>A0A9P5C5F1_9PLEO</name>
<protein>
    <submittedName>
        <fullName evidence="2">Uncharacterized protein</fullName>
    </submittedName>
</protein>
<accession>A0A9P5C5F1</accession>
<feature type="binding site" evidence="1">
    <location>
        <begin position="23"/>
        <end position="24"/>
    </location>
    <ligand>
        <name>substrate</name>
    </ligand>
</feature>
<feature type="binding site" evidence="1">
    <location>
        <position position="67"/>
    </location>
    <ligand>
        <name>substrate</name>
    </ligand>
</feature>
<gene>
    <name evidence="2" type="ORF">E8E12_010896</name>
</gene>
<dbReference type="FunFam" id="3.40.50.1240:FF:000022">
    <property type="entry name" value="Phosphoglycerate mutase family protein"/>
    <property type="match status" value="1"/>
</dbReference>
<proteinExistence type="predicted"/>
<sequence>MPDPRVFVIRHGETEWSLNGRHTGTSDIPLTENGEKRVRATGKALVGDDRLIVPSNIAHIYVSPRTRAQRTLELLDLGCRDRYPWASHPSNAEQEPTKTLDVRTNASIEVTESVREWDYGDYEGITSSEVRKLRKERGLNEDWDIWRDGCEGGENPEDVTKRLDQLIHELREKYHKGRFGKDGKPNDVLIVAHGHILRAFAARWIGKKLEDNPSLILEAGGVGTLSYEHHSLEEPAILLGGAFVVDAIEKEEEQKQEAQKSCP</sequence>
<dbReference type="OrthoDB" id="4818801at2759"/>
<dbReference type="SMART" id="SM00855">
    <property type="entry name" value="PGAM"/>
    <property type="match status" value="1"/>
</dbReference>
<dbReference type="CDD" id="cd07067">
    <property type="entry name" value="HP_PGM_like"/>
    <property type="match status" value="1"/>
</dbReference>